<proteinExistence type="predicted"/>
<dbReference type="AlphaFoldDB" id="A0A5J4PKS0"/>
<dbReference type="PANTHER" id="PTHR30298:SF0">
    <property type="entry name" value="PROTEIN YBFL-RELATED"/>
    <property type="match status" value="1"/>
</dbReference>
<gene>
    <name evidence="1" type="ORF">EZS27_039289</name>
</gene>
<organism evidence="1">
    <name type="scientific">termite gut metagenome</name>
    <dbReference type="NCBI Taxonomy" id="433724"/>
    <lineage>
        <taxon>unclassified sequences</taxon>
        <taxon>metagenomes</taxon>
        <taxon>organismal metagenomes</taxon>
    </lineage>
</organism>
<dbReference type="InterPro" id="IPR051698">
    <property type="entry name" value="Transposase_11-like"/>
</dbReference>
<evidence type="ECO:0008006" key="2">
    <source>
        <dbReference type="Google" id="ProtNLM"/>
    </source>
</evidence>
<reference evidence="1" key="1">
    <citation type="submission" date="2019-03" db="EMBL/GenBank/DDBJ databases">
        <title>Single cell metagenomics reveals metabolic interactions within the superorganism composed of flagellate Streblomastix strix and complex community of Bacteroidetes bacteria on its surface.</title>
        <authorList>
            <person name="Treitli S.C."/>
            <person name="Kolisko M."/>
            <person name="Husnik F."/>
            <person name="Keeling P."/>
            <person name="Hampl V."/>
        </authorList>
    </citation>
    <scope>NUCLEOTIDE SEQUENCE</scope>
    <source>
        <strain evidence="1">STM</strain>
    </source>
</reference>
<comment type="caution">
    <text evidence="1">The sequence shown here is derived from an EMBL/GenBank/DDBJ whole genome shotgun (WGS) entry which is preliminary data.</text>
</comment>
<accession>A0A5J4PKS0</accession>
<evidence type="ECO:0000313" key="1">
    <source>
        <dbReference type="EMBL" id="KAA6309164.1"/>
    </source>
</evidence>
<name>A0A5J4PKS0_9ZZZZ</name>
<protein>
    <recommendedName>
        <fullName evidence="2">Transposase IS4-like domain-containing protein</fullName>
    </recommendedName>
</protein>
<dbReference type="EMBL" id="SNRY01008089">
    <property type="protein sequence ID" value="KAA6309164.1"/>
    <property type="molecule type" value="Genomic_DNA"/>
</dbReference>
<sequence>MPELLDLSEIKGSIVTLDAMGTQRTVASKIVDREGDCVLAVKDNQKTLREEVEAACRHNRPAVDYEEATVLCVPMASRVTILPFISDKSNNSGMAVWIPLNPSIHTSETIGVWKILYTGGWIWFSVKTNSESARNMRLKILLSYAKSP</sequence>
<dbReference type="PANTHER" id="PTHR30298">
    <property type="entry name" value="H REPEAT-ASSOCIATED PREDICTED TRANSPOSASE"/>
    <property type="match status" value="1"/>
</dbReference>